<evidence type="ECO:0000313" key="1">
    <source>
        <dbReference type="EMBL" id="KAF9642880.1"/>
    </source>
</evidence>
<keyword evidence="2" id="KW-1185">Reference proteome</keyword>
<comment type="caution">
    <text evidence="1">The sequence shown here is derived from an EMBL/GenBank/DDBJ whole genome shotgun (WGS) entry which is preliminary data.</text>
</comment>
<dbReference type="EMBL" id="MU118331">
    <property type="protein sequence ID" value="KAF9642880.1"/>
    <property type="molecule type" value="Genomic_DNA"/>
</dbReference>
<reference evidence="1" key="2">
    <citation type="journal article" date="2020" name="Nat. Commun.">
        <title>Large-scale genome sequencing of mycorrhizal fungi provides insights into the early evolution of symbiotic traits.</title>
        <authorList>
            <person name="Miyauchi S."/>
            <person name="Kiss E."/>
            <person name="Kuo A."/>
            <person name="Drula E."/>
            <person name="Kohler A."/>
            <person name="Sanchez-Garcia M."/>
            <person name="Morin E."/>
            <person name="Andreopoulos B."/>
            <person name="Barry K.W."/>
            <person name="Bonito G."/>
            <person name="Buee M."/>
            <person name="Carver A."/>
            <person name="Chen C."/>
            <person name="Cichocki N."/>
            <person name="Clum A."/>
            <person name="Culley D."/>
            <person name="Crous P.W."/>
            <person name="Fauchery L."/>
            <person name="Girlanda M."/>
            <person name="Hayes R.D."/>
            <person name="Keri Z."/>
            <person name="LaButti K."/>
            <person name="Lipzen A."/>
            <person name="Lombard V."/>
            <person name="Magnuson J."/>
            <person name="Maillard F."/>
            <person name="Murat C."/>
            <person name="Nolan M."/>
            <person name="Ohm R.A."/>
            <person name="Pangilinan J."/>
            <person name="Pereira M.F."/>
            <person name="Perotto S."/>
            <person name="Peter M."/>
            <person name="Pfister S."/>
            <person name="Riley R."/>
            <person name="Sitrit Y."/>
            <person name="Stielow J.B."/>
            <person name="Szollosi G."/>
            <person name="Zifcakova L."/>
            <person name="Stursova M."/>
            <person name="Spatafora J.W."/>
            <person name="Tedersoo L."/>
            <person name="Vaario L.M."/>
            <person name="Yamada A."/>
            <person name="Yan M."/>
            <person name="Wang P."/>
            <person name="Xu J."/>
            <person name="Bruns T."/>
            <person name="Baldrian P."/>
            <person name="Vilgalys R."/>
            <person name="Dunand C."/>
            <person name="Henrissat B."/>
            <person name="Grigoriev I.V."/>
            <person name="Hibbett D."/>
            <person name="Nagy L.G."/>
            <person name="Martin F.M."/>
        </authorList>
    </citation>
    <scope>NUCLEOTIDE SEQUENCE</scope>
    <source>
        <strain evidence="1">P2</strain>
    </source>
</reference>
<organism evidence="1 2">
    <name type="scientific">Thelephora ganbajun</name>
    <name type="common">Ganba fungus</name>
    <dbReference type="NCBI Taxonomy" id="370292"/>
    <lineage>
        <taxon>Eukaryota</taxon>
        <taxon>Fungi</taxon>
        <taxon>Dikarya</taxon>
        <taxon>Basidiomycota</taxon>
        <taxon>Agaricomycotina</taxon>
        <taxon>Agaricomycetes</taxon>
        <taxon>Thelephorales</taxon>
        <taxon>Thelephoraceae</taxon>
        <taxon>Thelephora</taxon>
    </lineage>
</organism>
<dbReference type="Proteomes" id="UP000886501">
    <property type="component" value="Unassembled WGS sequence"/>
</dbReference>
<gene>
    <name evidence="1" type="ORF">BDM02DRAFT_1842166</name>
</gene>
<name>A0ACB6YZL0_THEGA</name>
<proteinExistence type="predicted"/>
<reference evidence="1" key="1">
    <citation type="submission" date="2019-10" db="EMBL/GenBank/DDBJ databases">
        <authorList>
            <consortium name="DOE Joint Genome Institute"/>
            <person name="Kuo A."/>
            <person name="Miyauchi S."/>
            <person name="Kiss E."/>
            <person name="Drula E."/>
            <person name="Kohler A."/>
            <person name="Sanchez-Garcia M."/>
            <person name="Andreopoulos B."/>
            <person name="Barry K.W."/>
            <person name="Bonito G."/>
            <person name="Buee M."/>
            <person name="Carver A."/>
            <person name="Chen C."/>
            <person name="Cichocki N."/>
            <person name="Clum A."/>
            <person name="Culley D."/>
            <person name="Crous P.W."/>
            <person name="Fauchery L."/>
            <person name="Girlanda M."/>
            <person name="Hayes R."/>
            <person name="Keri Z."/>
            <person name="Labutti K."/>
            <person name="Lipzen A."/>
            <person name="Lombard V."/>
            <person name="Magnuson J."/>
            <person name="Maillard F."/>
            <person name="Morin E."/>
            <person name="Murat C."/>
            <person name="Nolan M."/>
            <person name="Ohm R."/>
            <person name="Pangilinan J."/>
            <person name="Pereira M."/>
            <person name="Perotto S."/>
            <person name="Peter M."/>
            <person name="Riley R."/>
            <person name="Sitrit Y."/>
            <person name="Stielow B."/>
            <person name="Szollosi G."/>
            <person name="Zifcakova L."/>
            <person name="Stursova M."/>
            <person name="Spatafora J.W."/>
            <person name="Tedersoo L."/>
            <person name="Vaario L.-M."/>
            <person name="Yamada A."/>
            <person name="Yan M."/>
            <person name="Wang P."/>
            <person name="Xu J."/>
            <person name="Bruns T."/>
            <person name="Baldrian P."/>
            <person name="Vilgalys R."/>
            <person name="Henrissat B."/>
            <person name="Grigoriev I.V."/>
            <person name="Hibbett D."/>
            <person name="Nagy L.G."/>
            <person name="Martin F.M."/>
        </authorList>
    </citation>
    <scope>NUCLEOTIDE SEQUENCE</scope>
    <source>
        <strain evidence="1">P2</strain>
    </source>
</reference>
<evidence type="ECO:0000313" key="2">
    <source>
        <dbReference type="Proteomes" id="UP000886501"/>
    </source>
</evidence>
<protein>
    <submittedName>
        <fullName evidence="1">Uncharacterized protein</fullName>
    </submittedName>
</protein>
<sequence>MALQCWVSELEVQCAHKELDDDEEVLLHHPEGVPSLLSSGKMRMLGLHSDWSELVDTPDPLNVTKPLFQY</sequence>
<accession>A0ACB6YZL0</accession>